<evidence type="ECO:0000313" key="1">
    <source>
        <dbReference type="EMBL" id="KKM73210.1"/>
    </source>
</evidence>
<dbReference type="AlphaFoldDB" id="A0A0F9M948"/>
<organism evidence="1">
    <name type="scientific">marine sediment metagenome</name>
    <dbReference type="NCBI Taxonomy" id="412755"/>
    <lineage>
        <taxon>unclassified sequences</taxon>
        <taxon>metagenomes</taxon>
        <taxon>ecological metagenomes</taxon>
    </lineage>
</organism>
<gene>
    <name evidence="1" type="ORF">LCGC14_1412770</name>
</gene>
<name>A0A0F9M948_9ZZZZ</name>
<protein>
    <submittedName>
        <fullName evidence="1">Uncharacterized protein</fullName>
    </submittedName>
</protein>
<comment type="caution">
    <text evidence="1">The sequence shown here is derived from an EMBL/GenBank/DDBJ whole genome shotgun (WGS) entry which is preliminary data.</text>
</comment>
<proteinExistence type="predicted"/>
<sequence>MKLTRSKINSKKKKIEWEKKLQDFEFYVKRSNKILKDVKSKEQLQQIPSIHNKILKVFPSGTILKDINLVEKFLQISNSIRENYFDIEARELGRHLINSLMYLHGVAQTYYATQWYHYFTYLFSEKSYDNIEIIEARRLTRLLQHLQAKITPQAIK</sequence>
<dbReference type="EMBL" id="LAZR01009340">
    <property type="protein sequence ID" value="KKM73210.1"/>
    <property type="molecule type" value="Genomic_DNA"/>
</dbReference>
<reference evidence="1" key="1">
    <citation type="journal article" date="2015" name="Nature">
        <title>Complex archaea that bridge the gap between prokaryotes and eukaryotes.</title>
        <authorList>
            <person name="Spang A."/>
            <person name="Saw J.H."/>
            <person name="Jorgensen S.L."/>
            <person name="Zaremba-Niedzwiedzka K."/>
            <person name="Martijn J."/>
            <person name="Lind A.E."/>
            <person name="van Eijk R."/>
            <person name="Schleper C."/>
            <person name="Guy L."/>
            <person name="Ettema T.J."/>
        </authorList>
    </citation>
    <scope>NUCLEOTIDE SEQUENCE</scope>
</reference>
<accession>A0A0F9M948</accession>